<evidence type="ECO:0000259" key="2">
    <source>
        <dbReference type="Pfam" id="PF13349"/>
    </source>
</evidence>
<proteinExistence type="predicted"/>
<accession>A0A443IME7</accession>
<organism evidence="3 4">
    <name type="scientific">Siminovitchia fortis</name>
    <dbReference type="NCBI Taxonomy" id="254758"/>
    <lineage>
        <taxon>Bacteria</taxon>
        <taxon>Bacillati</taxon>
        <taxon>Bacillota</taxon>
        <taxon>Bacilli</taxon>
        <taxon>Bacillales</taxon>
        <taxon>Bacillaceae</taxon>
        <taxon>Siminovitchia</taxon>
    </lineage>
</organism>
<keyword evidence="4" id="KW-1185">Reference proteome</keyword>
<dbReference type="OrthoDB" id="2934260at2"/>
<dbReference type="RefSeq" id="WP_120074744.1">
    <property type="nucleotide sequence ID" value="NZ_CP126113.1"/>
</dbReference>
<dbReference type="InterPro" id="IPR025164">
    <property type="entry name" value="Toastrack_DUF4097"/>
</dbReference>
<comment type="caution">
    <text evidence="3">The sequence shown here is derived from an EMBL/GenBank/DDBJ whole genome shotgun (WGS) entry which is preliminary data.</text>
</comment>
<name>A0A443IME7_9BACI</name>
<feature type="signal peptide" evidence="1">
    <location>
        <begin position="1"/>
        <end position="21"/>
    </location>
</feature>
<feature type="chain" id="PRO_5019071712" description="DUF4097 domain-containing protein" evidence="1">
    <location>
        <begin position="22"/>
        <end position="217"/>
    </location>
</feature>
<dbReference type="AlphaFoldDB" id="A0A443IME7"/>
<feature type="domain" description="DUF4097" evidence="2">
    <location>
        <begin position="122"/>
        <end position="217"/>
    </location>
</feature>
<sequence>MKKVFVCLFLSAILLCSGCSAGEGSKVETADLDNIDSIYIDHGSTNVHIKSVDQSQLEISHQKPIIDMKKEKSGIAINVKKRKFHIGPKINLNKQLQVDIPKDYKGKVIINGGSGNIKAEGLETEYIEAISKSGDISLEFESYHSHVQAKTASGNIDLSVNKKNPDVHLTTKTASGRQIVTLPLSISRENEKEIEGTLGDGTYDIKIETASGNITVE</sequence>
<evidence type="ECO:0000313" key="3">
    <source>
        <dbReference type="EMBL" id="RWR06511.1"/>
    </source>
</evidence>
<protein>
    <recommendedName>
        <fullName evidence="2">DUF4097 domain-containing protein</fullName>
    </recommendedName>
</protein>
<evidence type="ECO:0000256" key="1">
    <source>
        <dbReference type="SAM" id="SignalP"/>
    </source>
</evidence>
<gene>
    <name evidence="3" type="ORF">D4N35_014015</name>
</gene>
<dbReference type="Pfam" id="PF13349">
    <property type="entry name" value="DUF4097"/>
    <property type="match status" value="1"/>
</dbReference>
<keyword evidence="1" id="KW-0732">Signal</keyword>
<evidence type="ECO:0000313" key="4">
    <source>
        <dbReference type="Proteomes" id="UP000273811"/>
    </source>
</evidence>
<reference evidence="3" key="1">
    <citation type="submission" date="2018-12" db="EMBL/GenBank/DDBJ databases">
        <authorList>
            <person name="Sun L."/>
            <person name="Chen Z."/>
        </authorList>
    </citation>
    <scope>NUCLEOTIDE SEQUENCE [LARGE SCALE GENOMIC DNA]</scope>
    <source>
        <strain evidence="3">DSM 16012</strain>
    </source>
</reference>
<dbReference type="Proteomes" id="UP000273811">
    <property type="component" value="Unassembled WGS sequence"/>
</dbReference>
<dbReference type="EMBL" id="QYTU02000035">
    <property type="protein sequence ID" value="RWR06511.1"/>
    <property type="molecule type" value="Genomic_DNA"/>
</dbReference>